<feature type="compositionally biased region" description="Basic and acidic residues" evidence="6">
    <location>
        <begin position="197"/>
        <end position="208"/>
    </location>
</feature>
<keyword evidence="3 7" id="KW-1133">Transmembrane helix</keyword>
<feature type="transmembrane region" description="Helical" evidence="7">
    <location>
        <begin position="107"/>
        <end position="124"/>
    </location>
</feature>
<evidence type="ECO:0000313" key="9">
    <source>
        <dbReference type="EMBL" id="KAL3423721.1"/>
    </source>
</evidence>
<dbReference type="PANTHER" id="PTHR33048:SF96">
    <property type="entry name" value="INTEGRAL MEMBRANE PROTEIN"/>
    <property type="match status" value="1"/>
</dbReference>
<comment type="caution">
    <text evidence="9">The sequence shown here is derived from an EMBL/GenBank/DDBJ whole genome shotgun (WGS) entry which is preliminary data.</text>
</comment>
<evidence type="ECO:0000256" key="7">
    <source>
        <dbReference type="SAM" id="Phobius"/>
    </source>
</evidence>
<feature type="region of interest" description="Disordered" evidence="6">
    <location>
        <begin position="196"/>
        <end position="217"/>
    </location>
</feature>
<evidence type="ECO:0000313" key="10">
    <source>
        <dbReference type="Proteomes" id="UP001629113"/>
    </source>
</evidence>
<comment type="similarity">
    <text evidence="5">Belongs to the SAT4 family.</text>
</comment>
<feature type="transmembrane region" description="Helical" evidence="7">
    <location>
        <begin position="6"/>
        <end position="30"/>
    </location>
</feature>
<dbReference type="PANTHER" id="PTHR33048">
    <property type="entry name" value="PTH11-LIKE INTEGRAL MEMBRANE PROTEIN (AFU_ORTHOLOGUE AFUA_5G11245)"/>
    <property type="match status" value="1"/>
</dbReference>
<reference evidence="9 10" key="1">
    <citation type="submission" date="2024-06" db="EMBL/GenBank/DDBJ databases">
        <title>Complete genome of Phlyctema vagabunda strain 19-DSS-EL-015.</title>
        <authorList>
            <person name="Fiorenzani C."/>
        </authorList>
    </citation>
    <scope>NUCLEOTIDE SEQUENCE [LARGE SCALE GENOMIC DNA]</scope>
    <source>
        <strain evidence="9 10">19-DSS-EL-015</strain>
    </source>
</reference>
<keyword evidence="4 7" id="KW-0472">Membrane</keyword>
<feature type="transmembrane region" description="Helical" evidence="7">
    <location>
        <begin position="42"/>
        <end position="63"/>
    </location>
</feature>
<comment type="subcellular location">
    <subcellularLocation>
        <location evidence="1">Membrane</location>
        <topology evidence="1">Multi-pass membrane protein</topology>
    </subcellularLocation>
</comment>
<organism evidence="9 10">
    <name type="scientific">Phlyctema vagabunda</name>
    <dbReference type="NCBI Taxonomy" id="108571"/>
    <lineage>
        <taxon>Eukaryota</taxon>
        <taxon>Fungi</taxon>
        <taxon>Dikarya</taxon>
        <taxon>Ascomycota</taxon>
        <taxon>Pezizomycotina</taxon>
        <taxon>Leotiomycetes</taxon>
        <taxon>Helotiales</taxon>
        <taxon>Dermateaceae</taxon>
        <taxon>Phlyctema</taxon>
    </lineage>
</organism>
<evidence type="ECO:0000256" key="2">
    <source>
        <dbReference type="ARBA" id="ARBA00022692"/>
    </source>
</evidence>
<evidence type="ECO:0000256" key="6">
    <source>
        <dbReference type="SAM" id="MobiDB-lite"/>
    </source>
</evidence>
<proteinExistence type="inferred from homology"/>
<evidence type="ECO:0000256" key="3">
    <source>
        <dbReference type="ARBA" id="ARBA00022989"/>
    </source>
</evidence>
<feature type="domain" description="Rhodopsin" evidence="8">
    <location>
        <begin position="98"/>
        <end position="168"/>
    </location>
</feature>
<gene>
    <name evidence="9" type="ORF">PVAG01_05468</name>
</gene>
<keyword evidence="10" id="KW-1185">Reference proteome</keyword>
<protein>
    <submittedName>
        <fullName evidence="9">Integral membrane protein</fullName>
    </submittedName>
</protein>
<accession>A0ABR4PK41</accession>
<name>A0ABR4PK41_9HELO</name>
<dbReference type="InterPro" id="IPR049326">
    <property type="entry name" value="Rhodopsin_dom_fungi"/>
</dbReference>
<keyword evidence="2 7" id="KW-0812">Transmembrane</keyword>
<dbReference type="EMBL" id="JBFCZG010000004">
    <property type="protein sequence ID" value="KAL3423721.1"/>
    <property type="molecule type" value="Genomic_DNA"/>
</dbReference>
<dbReference type="Proteomes" id="UP001629113">
    <property type="component" value="Unassembled WGS sequence"/>
</dbReference>
<dbReference type="InterPro" id="IPR052337">
    <property type="entry name" value="SAT4-like"/>
</dbReference>
<sequence length="278" mass="30884">MGEDRGRILAAVLSLFLGLTWLFVSLRMYVKLFLTKSRGKDDYFLMISLLFFTIYAACSLTGVKHGTGRQPMDIPVADVPTALFYWFLCEIFYTVTTINVRTKVSIAGVLALGLLAGVATLIRIPYIRVLTITDEFLYATTDVAIWSTIEPGLGIVAFSIAPLRPLFRTFYNLTAQPPNNENNKHTTTFVPVTSSEYSRHLPQHKDSNETSSNAATAANNSIRLRDDIFDNGAVTISSMGGSNDPEIWVDQDRIQVHRTLDVESRRGSGSEVECKTQS</sequence>
<dbReference type="Pfam" id="PF20684">
    <property type="entry name" value="Fung_rhodopsin"/>
    <property type="match status" value="1"/>
</dbReference>
<evidence type="ECO:0000256" key="4">
    <source>
        <dbReference type="ARBA" id="ARBA00023136"/>
    </source>
</evidence>
<evidence type="ECO:0000259" key="8">
    <source>
        <dbReference type="Pfam" id="PF20684"/>
    </source>
</evidence>
<evidence type="ECO:0000256" key="5">
    <source>
        <dbReference type="ARBA" id="ARBA00038359"/>
    </source>
</evidence>
<evidence type="ECO:0000256" key="1">
    <source>
        <dbReference type="ARBA" id="ARBA00004141"/>
    </source>
</evidence>